<dbReference type="GO" id="GO:0016712">
    <property type="term" value="F:oxidoreductase activity, acting on paired donors, with incorporation or reduction of molecular oxygen, reduced flavin or flavoprotein as one donor, and incorporation of one atom of oxygen"/>
    <property type="evidence" value="ECO:0007669"/>
    <property type="project" value="TreeGrafter"/>
</dbReference>
<feature type="non-terminal residue" evidence="7">
    <location>
        <position position="1"/>
    </location>
</feature>
<dbReference type="PROSITE" id="PS00086">
    <property type="entry name" value="CYTOCHROME_P450"/>
    <property type="match status" value="1"/>
</dbReference>
<evidence type="ECO:0000256" key="1">
    <source>
        <dbReference type="ARBA" id="ARBA00010617"/>
    </source>
</evidence>
<evidence type="ECO:0000256" key="3">
    <source>
        <dbReference type="ARBA" id="ARBA00023004"/>
    </source>
</evidence>
<dbReference type="GO" id="GO:0006805">
    <property type="term" value="P:xenobiotic metabolic process"/>
    <property type="evidence" value="ECO:0007669"/>
    <property type="project" value="TreeGrafter"/>
</dbReference>
<keyword evidence="5 6" id="KW-0349">Heme</keyword>
<gene>
    <name evidence="7" type="ORF">Ocin01_18823</name>
</gene>
<dbReference type="PANTHER" id="PTHR24300:SF375">
    <property type="entry name" value="CYTOCHROME P450 FAMILY"/>
    <property type="match status" value="1"/>
</dbReference>
<dbReference type="InterPro" id="IPR001128">
    <property type="entry name" value="Cyt_P450"/>
</dbReference>
<evidence type="ECO:0000313" key="7">
    <source>
        <dbReference type="EMBL" id="ODM87858.1"/>
    </source>
</evidence>
<evidence type="ECO:0000256" key="6">
    <source>
        <dbReference type="RuleBase" id="RU000461"/>
    </source>
</evidence>
<comment type="similarity">
    <text evidence="1 6">Belongs to the cytochrome P450 family.</text>
</comment>
<dbReference type="GO" id="GO:0005737">
    <property type="term" value="C:cytoplasm"/>
    <property type="evidence" value="ECO:0007669"/>
    <property type="project" value="TreeGrafter"/>
</dbReference>
<keyword evidence="8" id="KW-1185">Reference proteome</keyword>
<name>A0A1D2M4G0_ORCCI</name>
<dbReference type="Proteomes" id="UP000094527">
    <property type="component" value="Unassembled WGS sequence"/>
</dbReference>
<dbReference type="Pfam" id="PF00067">
    <property type="entry name" value="p450"/>
    <property type="match status" value="2"/>
</dbReference>
<reference evidence="7 8" key="1">
    <citation type="journal article" date="2016" name="Genome Biol. Evol.">
        <title>Gene Family Evolution Reflects Adaptation to Soil Environmental Stressors in the Genome of the Collembolan Orchesella cincta.</title>
        <authorList>
            <person name="Faddeeva-Vakhrusheva A."/>
            <person name="Derks M.F."/>
            <person name="Anvar S.Y."/>
            <person name="Agamennone V."/>
            <person name="Suring W."/>
            <person name="Smit S."/>
            <person name="van Straalen N.M."/>
            <person name="Roelofs D."/>
        </authorList>
    </citation>
    <scope>NUCLEOTIDE SEQUENCE [LARGE SCALE GENOMIC DNA]</scope>
    <source>
        <tissue evidence="7">Mixed pool</tissue>
    </source>
</reference>
<dbReference type="PRINTS" id="PR00463">
    <property type="entry name" value="EP450I"/>
</dbReference>
<dbReference type="InterPro" id="IPR017972">
    <property type="entry name" value="Cyt_P450_CS"/>
</dbReference>
<dbReference type="InterPro" id="IPR002401">
    <property type="entry name" value="Cyt_P450_E_grp-I"/>
</dbReference>
<keyword evidence="2 5" id="KW-0479">Metal-binding</keyword>
<comment type="caution">
    <text evidence="7">The sequence shown here is derived from an EMBL/GenBank/DDBJ whole genome shotgun (WGS) entry which is preliminary data.</text>
</comment>
<dbReference type="Gene3D" id="1.10.630.10">
    <property type="entry name" value="Cytochrome P450"/>
    <property type="match status" value="2"/>
</dbReference>
<evidence type="ECO:0000313" key="8">
    <source>
        <dbReference type="Proteomes" id="UP000094527"/>
    </source>
</evidence>
<dbReference type="SUPFAM" id="SSF48264">
    <property type="entry name" value="Cytochrome P450"/>
    <property type="match status" value="1"/>
</dbReference>
<keyword evidence="4 6" id="KW-0503">Monooxygenase</keyword>
<dbReference type="OrthoDB" id="2789670at2759"/>
<proteinExistence type="inferred from homology"/>
<accession>A0A1D2M4G0</accession>
<dbReference type="GO" id="GO:0020037">
    <property type="term" value="F:heme binding"/>
    <property type="evidence" value="ECO:0007669"/>
    <property type="project" value="InterPro"/>
</dbReference>
<feature type="binding site" description="axial binding residue" evidence="5">
    <location>
        <position position="223"/>
    </location>
    <ligand>
        <name>heme</name>
        <dbReference type="ChEBI" id="CHEBI:30413"/>
    </ligand>
    <ligandPart>
        <name>Fe</name>
        <dbReference type="ChEBI" id="CHEBI:18248"/>
    </ligandPart>
</feature>
<dbReference type="PANTHER" id="PTHR24300">
    <property type="entry name" value="CYTOCHROME P450 508A4-RELATED"/>
    <property type="match status" value="1"/>
</dbReference>
<dbReference type="InterPro" id="IPR036396">
    <property type="entry name" value="Cyt_P450_sf"/>
</dbReference>
<dbReference type="PRINTS" id="PR00385">
    <property type="entry name" value="P450"/>
</dbReference>
<keyword evidence="6" id="KW-0560">Oxidoreductase</keyword>
<dbReference type="AlphaFoldDB" id="A0A1D2M4G0"/>
<organism evidence="7 8">
    <name type="scientific">Orchesella cincta</name>
    <name type="common">Springtail</name>
    <name type="synonym">Podura cincta</name>
    <dbReference type="NCBI Taxonomy" id="48709"/>
    <lineage>
        <taxon>Eukaryota</taxon>
        <taxon>Metazoa</taxon>
        <taxon>Ecdysozoa</taxon>
        <taxon>Arthropoda</taxon>
        <taxon>Hexapoda</taxon>
        <taxon>Collembola</taxon>
        <taxon>Entomobryomorpha</taxon>
        <taxon>Entomobryoidea</taxon>
        <taxon>Orchesellidae</taxon>
        <taxon>Orchesellinae</taxon>
        <taxon>Orchesella</taxon>
    </lineage>
</organism>
<dbReference type="GO" id="GO:0008395">
    <property type="term" value="F:steroid hydroxylase activity"/>
    <property type="evidence" value="ECO:0007669"/>
    <property type="project" value="TreeGrafter"/>
</dbReference>
<evidence type="ECO:0000256" key="4">
    <source>
        <dbReference type="ARBA" id="ARBA00023033"/>
    </source>
</evidence>
<sequence length="257" mass="29019">HHISDPKLAKEIFSDINTTGRAQNAVTSYLANGYGIVAAQDQIWETQRRFTLRKLRDVGVLKSSIEEFIMKETATLTDFFKERVGKPIPGIKLYNGPVVNALWRTISGETIDWAALEKPAILKSVEYLVKLPYTEAIILETLRLSSIIPLGIPHQMLADTEFQGLFLPKGATVVTNAYGIHYDPKIWGDDVNKFRPERFLSNDKKHVIRHEALIPFSVGRRSCIGEGFARDVIFLFVASILQKFNLEPDPGLSDCRY</sequence>
<dbReference type="InterPro" id="IPR050182">
    <property type="entry name" value="Cytochrome_P450_fam2"/>
</dbReference>
<comment type="cofactor">
    <cofactor evidence="5">
        <name>heme</name>
        <dbReference type="ChEBI" id="CHEBI:30413"/>
    </cofactor>
</comment>
<protein>
    <submittedName>
        <fullName evidence="7">Vitamin D 25-hydroxylase</fullName>
    </submittedName>
</protein>
<dbReference type="GO" id="GO:0006082">
    <property type="term" value="P:organic acid metabolic process"/>
    <property type="evidence" value="ECO:0007669"/>
    <property type="project" value="TreeGrafter"/>
</dbReference>
<dbReference type="STRING" id="48709.A0A1D2M4G0"/>
<evidence type="ECO:0000256" key="5">
    <source>
        <dbReference type="PIRSR" id="PIRSR602401-1"/>
    </source>
</evidence>
<keyword evidence="3 5" id="KW-0408">Iron</keyword>
<dbReference type="OMA" id="QDQIWET"/>
<evidence type="ECO:0000256" key="2">
    <source>
        <dbReference type="ARBA" id="ARBA00022723"/>
    </source>
</evidence>
<dbReference type="EMBL" id="LJIJ01004535">
    <property type="protein sequence ID" value="ODM87858.1"/>
    <property type="molecule type" value="Genomic_DNA"/>
</dbReference>
<dbReference type="GO" id="GO:0005506">
    <property type="term" value="F:iron ion binding"/>
    <property type="evidence" value="ECO:0007669"/>
    <property type="project" value="InterPro"/>
</dbReference>